<dbReference type="Proteomes" id="UP000250235">
    <property type="component" value="Unassembled WGS sequence"/>
</dbReference>
<feature type="region of interest" description="Disordered" evidence="1">
    <location>
        <begin position="33"/>
        <end position="57"/>
    </location>
</feature>
<proteinExistence type="predicted"/>
<reference evidence="2 3" key="1">
    <citation type="journal article" date="2015" name="Proc. Natl. Acad. Sci. U.S.A.">
        <title>The resurrection genome of Boea hygrometrica: A blueprint for survival of dehydration.</title>
        <authorList>
            <person name="Xiao L."/>
            <person name="Yang G."/>
            <person name="Zhang L."/>
            <person name="Yang X."/>
            <person name="Zhao S."/>
            <person name="Ji Z."/>
            <person name="Zhou Q."/>
            <person name="Hu M."/>
            <person name="Wang Y."/>
            <person name="Chen M."/>
            <person name="Xu Y."/>
            <person name="Jin H."/>
            <person name="Xiao X."/>
            <person name="Hu G."/>
            <person name="Bao F."/>
            <person name="Hu Y."/>
            <person name="Wan P."/>
            <person name="Li L."/>
            <person name="Deng X."/>
            <person name="Kuang T."/>
            <person name="Xiang C."/>
            <person name="Zhu J.K."/>
            <person name="Oliver M.J."/>
            <person name="He Y."/>
        </authorList>
    </citation>
    <scope>NUCLEOTIDE SEQUENCE [LARGE SCALE GENOMIC DNA]</scope>
    <source>
        <strain evidence="3">cv. XS01</strain>
    </source>
</reference>
<evidence type="ECO:0000313" key="2">
    <source>
        <dbReference type="EMBL" id="KZV52493.1"/>
    </source>
</evidence>
<dbReference type="AlphaFoldDB" id="A0A2Z7CZH1"/>
<name>A0A2Z7CZH1_9LAMI</name>
<evidence type="ECO:0000256" key="1">
    <source>
        <dbReference type="SAM" id="MobiDB-lite"/>
    </source>
</evidence>
<evidence type="ECO:0000313" key="3">
    <source>
        <dbReference type="Proteomes" id="UP000250235"/>
    </source>
</evidence>
<gene>
    <name evidence="2" type="ORF">F511_13765</name>
</gene>
<feature type="compositionally biased region" description="Basic residues" evidence="1">
    <location>
        <begin position="37"/>
        <end position="50"/>
    </location>
</feature>
<keyword evidence="3" id="KW-1185">Reference proteome</keyword>
<sequence>MEVQNQVQPTAGRVFNLYRKRCLLYNLPQMPQQSNHQRFKPRGKQFKKRSNSSSSGSSDVILIRTRVGLEIRSELALAEPPFGAILVALSSSSLWNSIDTSSETRVVGIEEREVVAVLVYLRDCGPVVLLFFCSFGPIKDRIARPPSQLANQSVETIYHAQQVSRWKSSVRDLQKPSAHHSSMVFRHDKSVGHHSYDSVGLFRHNKSVGQSQRGSQSEFKLFEFRFELILRFLSRFELIVASVEFAVKLLG</sequence>
<dbReference type="EMBL" id="KQ991052">
    <property type="protein sequence ID" value="KZV52493.1"/>
    <property type="molecule type" value="Genomic_DNA"/>
</dbReference>
<protein>
    <submittedName>
        <fullName evidence="2">Mediator of RNA polymerase II transcription subunit 16-like</fullName>
    </submittedName>
</protein>
<organism evidence="2 3">
    <name type="scientific">Dorcoceras hygrometricum</name>
    <dbReference type="NCBI Taxonomy" id="472368"/>
    <lineage>
        <taxon>Eukaryota</taxon>
        <taxon>Viridiplantae</taxon>
        <taxon>Streptophyta</taxon>
        <taxon>Embryophyta</taxon>
        <taxon>Tracheophyta</taxon>
        <taxon>Spermatophyta</taxon>
        <taxon>Magnoliopsida</taxon>
        <taxon>eudicotyledons</taxon>
        <taxon>Gunneridae</taxon>
        <taxon>Pentapetalae</taxon>
        <taxon>asterids</taxon>
        <taxon>lamiids</taxon>
        <taxon>Lamiales</taxon>
        <taxon>Gesneriaceae</taxon>
        <taxon>Didymocarpoideae</taxon>
        <taxon>Trichosporeae</taxon>
        <taxon>Loxocarpinae</taxon>
        <taxon>Dorcoceras</taxon>
    </lineage>
</organism>
<accession>A0A2Z7CZH1</accession>